<dbReference type="EMBL" id="AJIL01000183">
    <property type="protein sequence ID" value="KNE91931.1"/>
    <property type="molecule type" value="Genomic_DNA"/>
</dbReference>
<evidence type="ECO:0000313" key="2">
    <source>
        <dbReference type="Proteomes" id="UP000054564"/>
    </source>
</evidence>
<organism evidence="1 2">
    <name type="scientific">Puccinia striiformis f. sp. tritici PST-78</name>
    <dbReference type="NCBI Taxonomy" id="1165861"/>
    <lineage>
        <taxon>Eukaryota</taxon>
        <taxon>Fungi</taxon>
        <taxon>Dikarya</taxon>
        <taxon>Basidiomycota</taxon>
        <taxon>Pucciniomycotina</taxon>
        <taxon>Pucciniomycetes</taxon>
        <taxon>Pucciniales</taxon>
        <taxon>Pucciniaceae</taxon>
        <taxon>Puccinia</taxon>
    </lineage>
</organism>
<dbReference type="Proteomes" id="UP000054564">
    <property type="component" value="Unassembled WGS sequence"/>
</dbReference>
<name>A0A0L0UYC6_9BASI</name>
<dbReference type="AlphaFoldDB" id="A0A0L0UYC6"/>
<proteinExistence type="predicted"/>
<comment type="caution">
    <text evidence="1">The sequence shown here is derived from an EMBL/GenBank/DDBJ whole genome shotgun (WGS) entry which is preliminary data.</text>
</comment>
<evidence type="ECO:0000313" key="1">
    <source>
        <dbReference type="EMBL" id="KNE91931.1"/>
    </source>
</evidence>
<reference evidence="2" key="1">
    <citation type="submission" date="2014-03" db="EMBL/GenBank/DDBJ databases">
        <title>The Genome Sequence of Puccinia striiformis f. sp. tritici PST-78.</title>
        <authorList>
            <consortium name="The Broad Institute Genome Sequencing Platform"/>
            <person name="Cuomo C."/>
            <person name="Hulbert S."/>
            <person name="Chen X."/>
            <person name="Walker B."/>
            <person name="Young S.K."/>
            <person name="Zeng Q."/>
            <person name="Gargeya S."/>
            <person name="Fitzgerald M."/>
            <person name="Haas B."/>
            <person name="Abouelleil A."/>
            <person name="Alvarado L."/>
            <person name="Arachchi H.M."/>
            <person name="Berlin A.M."/>
            <person name="Chapman S.B."/>
            <person name="Goldberg J."/>
            <person name="Griggs A."/>
            <person name="Gujja S."/>
            <person name="Hansen M."/>
            <person name="Howarth C."/>
            <person name="Imamovic A."/>
            <person name="Larimer J."/>
            <person name="McCowan C."/>
            <person name="Montmayeur A."/>
            <person name="Murphy C."/>
            <person name="Neiman D."/>
            <person name="Pearson M."/>
            <person name="Priest M."/>
            <person name="Roberts A."/>
            <person name="Saif S."/>
            <person name="Shea T."/>
            <person name="Sisk P."/>
            <person name="Sykes S."/>
            <person name="Wortman J."/>
            <person name="Nusbaum C."/>
            <person name="Birren B."/>
        </authorList>
    </citation>
    <scope>NUCLEOTIDE SEQUENCE [LARGE SCALE GENOMIC DNA]</scope>
    <source>
        <strain evidence="2">race PST-78</strain>
    </source>
</reference>
<keyword evidence="2" id="KW-1185">Reference proteome</keyword>
<sequence length="248" mass="28535">MYHKDARKNRRAFQTNKSIKDKFKHLYQTKKLTGDPTHKDFIRDAKATFQEMCNCPSTYENIDEDMNENDKEYKSDDERNGVGADVTIEWPCRWGTAKCTIHWHMSPGQLTSHGFTQPRRWTAARKITLLRSFGAPPQRPSGGSMPTNKSAGWRPRLGCILGAKRAPMMSLGRLHANQHMVIMTLPSPILLGSLVRLFDNPRQTSSLDFPAMILLEYYSQFKLSKEKELQPYKSQFARPQAPRLSIFE</sequence>
<gene>
    <name evidence="1" type="ORF">PSTG_14675</name>
</gene>
<protein>
    <submittedName>
        <fullName evidence="1">Uncharacterized protein</fullName>
    </submittedName>
</protein>
<accession>A0A0L0UYC6</accession>